<dbReference type="Proteomes" id="UP000887566">
    <property type="component" value="Unplaced"/>
</dbReference>
<accession>A0A914XH28</accession>
<evidence type="ECO:0000313" key="3">
    <source>
        <dbReference type="Proteomes" id="UP000887566"/>
    </source>
</evidence>
<name>A0A914XH28_9BILA</name>
<organism evidence="3 4">
    <name type="scientific">Plectus sambesii</name>
    <dbReference type="NCBI Taxonomy" id="2011161"/>
    <lineage>
        <taxon>Eukaryota</taxon>
        <taxon>Metazoa</taxon>
        <taxon>Ecdysozoa</taxon>
        <taxon>Nematoda</taxon>
        <taxon>Chromadorea</taxon>
        <taxon>Plectida</taxon>
        <taxon>Plectina</taxon>
        <taxon>Plectoidea</taxon>
        <taxon>Plectidae</taxon>
        <taxon>Plectus</taxon>
    </lineage>
</organism>
<keyword evidence="2" id="KW-0732">Signal</keyword>
<keyword evidence="3" id="KW-1185">Reference proteome</keyword>
<evidence type="ECO:0000256" key="1">
    <source>
        <dbReference type="SAM" id="MobiDB-lite"/>
    </source>
</evidence>
<protein>
    <submittedName>
        <fullName evidence="4">Uncharacterized protein</fullName>
    </submittedName>
</protein>
<evidence type="ECO:0000256" key="2">
    <source>
        <dbReference type="SAM" id="SignalP"/>
    </source>
</evidence>
<dbReference type="WBParaSite" id="PSAMB.scaffold8593size6043.g31610.t1">
    <property type="protein sequence ID" value="PSAMB.scaffold8593size6043.g31610.t1"/>
    <property type="gene ID" value="PSAMB.scaffold8593size6043.g31610"/>
</dbReference>
<proteinExistence type="predicted"/>
<dbReference type="AlphaFoldDB" id="A0A914XH28"/>
<reference evidence="4" key="1">
    <citation type="submission" date="2022-11" db="UniProtKB">
        <authorList>
            <consortium name="WormBaseParasite"/>
        </authorList>
    </citation>
    <scope>IDENTIFICATION</scope>
</reference>
<feature type="chain" id="PRO_5037839873" evidence="2">
    <location>
        <begin position="23"/>
        <end position="84"/>
    </location>
</feature>
<evidence type="ECO:0000313" key="4">
    <source>
        <dbReference type="WBParaSite" id="PSAMB.scaffold8593size6043.g31610.t1"/>
    </source>
</evidence>
<sequence>MNCKRWYICLFFFAMAFITSSAALSSDSLKMEQSIADAGEELPFDQTALKRWLLRKSRADRPNGYRPNVNMMPRFGRSDSSFAR</sequence>
<feature type="region of interest" description="Disordered" evidence="1">
    <location>
        <begin position="64"/>
        <end position="84"/>
    </location>
</feature>
<feature type="signal peptide" evidence="2">
    <location>
        <begin position="1"/>
        <end position="22"/>
    </location>
</feature>